<dbReference type="Proteomes" id="UP000245212">
    <property type="component" value="Unassembled WGS sequence"/>
</dbReference>
<keyword evidence="4 10" id="KW-1134">Transmembrane beta strand</keyword>
<dbReference type="InterPro" id="IPR000531">
    <property type="entry name" value="Beta-barrel_TonB"/>
</dbReference>
<evidence type="ECO:0000256" key="6">
    <source>
        <dbReference type="ARBA" id="ARBA00023077"/>
    </source>
</evidence>
<evidence type="ECO:0000256" key="10">
    <source>
        <dbReference type="PROSITE-ProRule" id="PRU01360"/>
    </source>
</evidence>
<dbReference type="AlphaFoldDB" id="A0A2V1JY22"/>
<sequence>MTLSRSPLSLALLAALTQSIPAQAQQVAHDDVAALPGITVSASPLARSAEESVIPVTIVEGDALIQRRRGTLGELLDGQPGVHADTFGGGASRPVIRGQTAPRVKVLSDGSEIMDASAVSPDHVVTVDTLLAERIEILRGPSALLYGGGAIGGVVNVLDNKIPTAMPERGIEGSLELQGATAARERAGAFSVTGGTGRVVFHAEGARSKSDDYRVGHWDEKRVKDSNADTTTGSLGMTFLGDNGYLGVAYSYREEDYGLPGHSHEYEDCHPHGQHLHCGGHDHGHGHDHDHDHDHGGGHSATAHLRSERFDIRGEWRDPMAGVEKIRLRAGYTDYRHDERDGDEKTTVFTNRGHDTRLELQHRPLYGWRGVLGVQTARSEFESSGLENFMPRTRTTNTGIFLVEEYPLGDWRFELGARHEWQRVTPDNSQPESDLRAVSWSAAAVWDFAPAYAATLSFTQSQRLPNAQELYARGVHLATNTYELGDANLGKETTRGVDLGLRKHEGDLQFGINVFHSRTKNYIYANTLDQHEDFRLIKYTQHDAEFTGAEANVSYRFSPLLKTTLFGDYVRGKLREGAGNLPRIPAARLGLRADTSWQQWRAYAEYYRVFSQNRIADFESETPGYNMVNAGVAYLGRSGATDWQVYLRGTNLLNRLAYNHASFISRAAPVQGRSLIAGVRFDF</sequence>
<evidence type="ECO:0000256" key="3">
    <source>
        <dbReference type="ARBA" id="ARBA00022448"/>
    </source>
</evidence>
<feature type="region of interest" description="Disordered" evidence="12">
    <location>
        <begin position="281"/>
        <end position="302"/>
    </location>
</feature>
<dbReference type="RefSeq" id="WP_109062714.1">
    <property type="nucleotide sequence ID" value="NZ_QETA01000006.1"/>
</dbReference>
<evidence type="ECO:0000256" key="4">
    <source>
        <dbReference type="ARBA" id="ARBA00022452"/>
    </source>
</evidence>
<protein>
    <submittedName>
        <fullName evidence="16">TonB-dependent receptor</fullName>
    </submittedName>
</protein>
<accession>A0A2V1JY22</accession>
<dbReference type="GO" id="GO:0009279">
    <property type="term" value="C:cell outer membrane"/>
    <property type="evidence" value="ECO:0007669"/>
    <property type="project" value="UniProtKB-SubCell"/>
</dbReference>
<keyword evidence="13" id="KW-0732">Signal</keyword>
<evidence type="ECO:0000256" key="2">
    <source>
        <dbReference type="ARBA" id="ARBA00009810"/>
    </source>
</evidence>
<keyword evidence="3 10" id="KW-0813">Transport</keyword>
<proteinExistence type="inferred from homology"/>
<evidence type="ECO:0000256" key="9">
    <source>
        <dbReference type="ARBA" id="ARBA00023237"/>
    </source>
</evidence>
<evidence type="ECO:0000256" key="7">
    <source>
        <dbReference type="ARBA" id="ARBA00023136"/>
    </source>
</evidence>
<dbReference type="PROSITE" id="PS52016">
    <property type="entry name" value="TONB_DEPENDENT_REC_3"/>
    <property type="match status" value="1"/>
</dbReference>
<dbReference type="SUPFAM" id="SSF56935">
    <property type="entry name" value="Porins"/>
    <property type="match status" value="1"/>
</dbReference>
<reference evidence="17" key="1">
    <citation type="submission" date="2018-05" db="EMBL/GenBank/DDBJ databases">
        <authorList>
            <person name="Li Y."/>
        </authorList>
    </citation>
    <scope>NUCLEOTIDE SEQUENCE [LARGE SCALE GENOMIC DNA]</scope>
    <source>
        <strain evidence="17">3d-2-2</strain>
    </source>
</reference>
<comment type="caution">
    <text evidence="16">The sequence shown here is derived from an EMBL/GenBank/DDBJ whole genome shotgun (WGS) entry which is preliminary data.</text>
</comment>
<feature type="chain" id="PRO_5015835978" evidence="13">
    <location>
        <begin position="25"/>
        <end position="683"/>
    </location>
</feature>
<keyword evidence="5 10" id="KW-0812">Transmembrane</keyword>
<feature type="compositionally biased region" description="Basic and acidic residues" evidence="12">
    <location>
        <begin position="281"/>
        <end position="297"/>
    </location>
</feature>
<dbReference type="Gene3D" id="2.170.130.10">
    <property type="entry name" value="TonB-dependent receptor, plug domain"/>
    <property type="match status" value="1"/>
</dbReference>
<comment type="subcellular location">
    <subcellularLocation>
        <location evidence="1 10">Cell outer membrane</location>
        <topology evidence="1 10">Multi-pass membrane protein</topology>
    </subcellularLocation>
</comment>
<dbReference type="Gene3D" id="2.40.170.20">
    <property type="entry name" value="TonB-dependent receptor, beta-barrel domain"/>
    <property type="match status" value="1"/>
</dbReference>
<gene>
    <name evidence="16" type="ORF">DD235_14005</name>
</gene>
<name>A0A2V1JY22_9BURK</name>
<dbReference type="InterPro" id="IPR037066">
    <property type="entry name" value="Plug_dom_sf"/>
</dbReference>
<dbReference type="EMBL" id="QETA01000006">
    <property type="protein sequence ID" value="PWF21898.1"/>
    <property type="molecule type" value="Genomic_DNA"/>
</dbReference>
<keyword evidence="17" id="KW-1185">Reference proteome</keyword>
<feature type="domain" description="TonB-dependent receptor plug" evidence="15">
    <location>
        <begin position="50"/>
        <end position="154"/>
    </location>
</feature>
<dbReference type="Pfam" id="PF00593">
    <property type="entry name" value="TonB_dep_Rec_b-barrel"/>
    <property type="match status" value="1"/>
</dbReference>
<evidence type="ECO:0000256" key="5">
    <source>
        <dbReference type="ARBA" id="ARBA00022692"/>
    </source>
</evidence>
<evidence type="ECO:0000259" key="15">
    <source>
        <dbReference type="Pfam" id="PF07715"/>
    </source>
</evidence>
<evidence type="ECO:0000256" key="11">
    <source>
        <dbReference type="RuleBase" id="RU003357"/>
    </source>
</evidence>
<keyword evidence="7 10" id="KW-0472">Membrane</keyword>
<dbReference type="GO" id="GO:0015344">
    <property type="term" value="F:siderophore uptake transmembrane transporter activity"/>
    <property type="evidence" value="ECO:0007669"/>
    <property type="project" value="TreeGrafter"/>
</dbReference>
<dbReference type="InterPro" id="IPR036942">
    <property type="entry name" value="Beta-barrel_TonB_sf"/>
</dbReference>
<evidence type="ECO:0000313" key="17">
    <source>
        <dbReference type="Proteomes" id="UP000245212"/>
    </source>
</evidence>
<evidence type="ECO:0000256" key="1">
    <source>
        <dbReference type="ARBA" id="ARBA00004571"/>
    </source>
</evidence>
<evidence type="ECO:0000256" key="13">
    <source>
        <dbReference type="SAM" id="SignalP"/>
    </source>
</evidence>
<dbReference type="PANTHER" id="PTHR30069:SF40">
    <property type="entry name" value="TONB-DEPENDENT RECEPTOR NMB0964-RELATED"/>
    <property type="match status" value="1"/>
</dbReference>
<dbReference type="InterPro" id="IPR039426">
    <property type="entry name" value="TonB-dep_rcpt-like"/>
</dbReference>
<keyword evidence="8 16" id="KW-0675">Receptor</keyword>
<keyword evidence="9 10" id="KW-0998">Cell outer membrane</keyword>
<dbReference type="GO" id="GO:0044718">
    <property type="term" value="P:siderophore transmembrane transport"/>
    <property type="evidence" value="ECO:0007669"/>
    <property type="project" value="TreeGrafter"/>
</dbReference>
<organism evidence="16 17">
    <name type="scientific">Corticimicrobacter populi</name>
    <dbReference type="NCBI Taxonomy" id="2175229"/>
    <lineage>
        <taxon>Bacteria</taxon>
        <taxon>Pseudomonadati</taxon>
        <taxon>Pseudomonadota</taxon>
        <taxon>Betaproteobacteria</taxon>
        <taxon>Burkholderiales</taxon>
        <taxon>Alcaligenaceae</taxon>
        <taxon>Corticimicrobacter</taxon>
    </lineage>
</organism>
<dbReference type="PANTHER" id="PTHR30069">
    <property type="entry name" value="TONB-DEPENDENT OUTER MEMBRANE RECEPTOR"/>
    <property type="match status" value="1"/>
</dbReference>
<dbReference type="Pfam" id="PF07715">
    <property type="entry name" value="Plug"/>
    <property type="match status" value="1"/>
</dbReference>
<evidence type="ECO:0000259" key="14">
    <source>
        <dbReference type="Pfam" id="PF00593"/>
    </source>
</evidence>
<feature type="signal peptide" evidence="13">
    <location>
        <begin position="1"/>
        <end position="24"/>
    </location>
</feature>
<evidence type="ECO:0000256" key="8">
    <source>
        <dbReference type="ARBA" id="ARBA00023170"/>
    </source>
</evidence>
<keyword evidence="6 11" id="KW-0798">TonB box</keyword>
<dbReference type="InterPro" id="IPR012910">
    <property type="entry name" value="Plug_dom"/>
</dbReference>
<evidence type="ECO:0000313" key="16">
    <source>
        <dbReference type="EMBL" id="PWF21898.1"/>
    </source>
</evidence>
<evidence type="ECO:0000256" key="12">
    <source>
        <dbReference type="SAM" id="MobiDB-lite"/>
    </source>
</evidence>
<feature type="domain" description="TonB-dependent receptor-like beta-barrel" evidence="14">
    <location>
        <begin position="229"/>
        <end position="652"/>
    </location>
</feature>
<comment type="similarity">
    <text evidence="2 10 11">Belongs to the TonB-dependent receptor family.</text>
</comment>